<proteinExistence type="predicted"/>
<gene>
    <name evidence="2" type="ORF">KIN20_018573</name>
</gene>
<evidence type="ECO:0000256" key="1">
    <source>
        <dbReference type="SAM" id="MobiDB-lite"/>
    </source>
</evidence>
<accession>A0AAD5QRI3</accession>
<organism evidence="2 3">
    <name type="scientific">Parelaphostrongylus tenuis</name>
    <name type="common">Meningeal worm</name>
    <dbReference type="NCBI Taxonomy" id="148309"/>
    <lineage>
        <taxon>Eukaryota</taxon>
        <taxon>Metazoa</taxon>
        <taxon>Ecdysozoa</taxon>
        <taxon>Nematoda</taxon>
        <taxon>Chromadorea</taxon>
        <taxon>Rhabditida</taxon>
        <taxon>Rhabditina</taxon>
        <taxon>Rhabditomorpha</taxon>
        <taxon>Strongyloidea</taxon>
        <taxon>Metastrongylidae</taxon>
        <taxon>Parelaphostrongylus</taxon>
    </lineage>
</organism>
<comment type="caution">
    <text evidence="2">The sequence shown here is derived from an EMBL/GenBank/DDBJ whole genome shotgun (WGS) entry which is preliminary data.</text>
</comment>
<dbReference type="AlphaFoldDB" id="A0AAD5QRI3"/>
<dbReference type="EMBL" id="JAHQIW010003702">
    <property type="protein sequence ID" value="KAJ1359772.1"/>
    <property type="molecule type" value="Genomic_DNA"/>
</dbReference>
<feature type="region of interest" description="Disordered" evidence="1">
    <location>
        <begin position="82"/>
        <end position="102"/>
    </location>
</feature>
<keyword evidence="3" id="KW-1185">Reference proteome</keyword>
<feature type="compositionally biased region" description="Basic and acidic residues" evidence="1">
    <location>
        <begin position="92"/>
        <end position="102"/>
    </location>
</feature>
<feature type="compositionally biased region" description="Polar residues" evidence="1">
    <location>
        <begin position="1"/>
        <end position="16"/>
    </location>
</feature>
<evidence type="ECO:0000313" key="3">
    <source>
        <dbReference type="Proteomes" id="UP001196413"/>
    </source>
</evidence>
<dbReference type="Proteomes" id="UP001196413">
    <property type="component" value="Unassembled WGS sequence"/>
</dbReference>
<protein>
    <submittedName>
        <fullName evidence="2">Uncharacterized protein</fullName>
    </submittedName>
</protein>
<sequence length="102" mass="11349">MDSTPAHSITDAQTQDYRFKTAPSSSSSSMSGQDHHRRSKYIFIQESTSPESGVVTRPTRRSNSTFKLIRVKGYAHHLLGAHRADPLGSVATRKDVQRQPLP</sequence>
<feature type="region of interest" description="Disordered" evidence="1">
    <location>
        <begin position="1"/>
        <end position="63"/>
    </location>
</feature>
<reference evidence="2" key="1">
    <citation type="submission" date="2021-06" db="EMBL/GenBank/DDBJ databases">
        <title>Parelaphostrongylus tenuis whole genome reference sequence.</title>
        <authorList>
            <person name="Garwood T.J."/>
            <person name="Larsen P.A."/>
            <person name="Fountain-Jones N.M."/>
            <person name="Garbe J.R."/>
            <person name="Macchietto M.G."/>
            <person name="Kania S.A."/>
            <person name="Gerhold R.W."/>
            <person name="Richards J.E."/>
            <person name="Wolf T.M."/>
        </authorList>
    </citation>
    <scope>NUCLEOTIDE SEQUENCE</scope>
    <source>
        <strain evidence="2">MNPRO001-30</strain>
        <tissue evidence="2">Meninges</tissue>
    </source>
</reference>
<name>A0AAD5QRI3_PARTN</name>
<evidence type="ECO:0000313" key="2">
    <source>
        <dbReference type="EMBL" id="KAJ1359772.1"/>
    </source>
</evidence>